<dbReference type="RefSeq" id="WP_409097805.1">
    <property type="nucleotide sequence ID" value="NZ_JBJVNE010000059.1"/>
</dbReference>
<dbReference type="EMBL" id="JBJVNE010000059">
    <property type="protein sequence ID" value="MFM9653537.1"/>
    <property type="molecule type" value="Genomic_DNA"/>
</dbReference>
<proteinExistence type="predicted"/>
<name>A0ABW9IZT7_STRGJ</name>
<gene>
    <name evidence="1" type="ORF">ACKI1S_46625</name>
</gene>
<evidence type="ECO:0008006" key="3">
    <source>
        <dbReference type="Google" id="ProtNLM"/>
    </source>
</evidence>
<evidence type="ECO:0000313" key="1">
    <source>
        <dbReference type="EMBL" id="MFM9653537.1"/>
    </source>
</evidence>
<dbReference type="Proteomes" id="UP001631993">
    <property type="component" value="Unassembled WGS sequence"/>
</dbReference>
<keyword evidence="2" id="KW-1185">Reference proteome</keyword>
<organism evidence="1 2">
    <name type="scientific">Streptomyces galilaeus</name>
    <dbReference type="NCBI Taxonomy" id="33899"/>
    <lineage>
        <taxon>Bacteria</taxon>
        <taxon>Bacillati</taxon>
        <taxon>Actinomycetota</taxon>
        <taxon>Actinomycetes</taxon>
        <taxon>Kitasatosporales</taxon>
        <taxon>Streptomycetaceae</taxon>
        <taxon>Streptomyces</taxon>
    </lineage>
</organism>
<evidence type="ECO:0000313" key="2">
    <source>
        <dbReference type="Proteomes" id="UP001631993"/>
    </source>
</evidence>
<sequence length="132" mass="14224">MSTRTAPTPAVLAPPRGYDRDRWVNAVLASSLQRNQRHLAMILAHRAGASGELPAGGKLQEAGHLAGDMHLDPKRVRLVLTELETAGWIRRPDIHTWSPGYMVRPISLVFPAAADAPGADRTEPAHTGQPAS</sequence>
<accession>A0ABW9IZT7</accession>
<protein>
    <recommendedName>
        <fullName evidence="3">MarR family transcriptional regulator</fullName>
    </recommendedName>
</protein>
<reference evidence="1 2" key="1">
    <citation type="submission" date="2024-12" db="EMBL/GenBank/DDBJ databases">
        <title>Forecasting of Potato common scab and diversities of Pathogenic streptomyces spp. in china.</title>
        <authorList>
            <person name="Handique U."/>
            <person name="Wu J."/>
        </authorList>
    </citation>
    <scope>NUCLEOTIDE SEQUENCE [LARGE SCALE GENOMIC DNA]</scope>
    <source>
        <strain evidence="1 2">ZRIMU1585</strain>
    </source>
</reference>
<comment type="caution">
    <text evidence="1">The sequence shown here is derived from an EMBL/GenBank/DDBJ whole genome shotgun (WGS) entry which is preliminary data.</text>
</comment>